<comment type="caution">
    <text evidence="1">The sequence shown here is derived from an EMBL/GenBank/DDBJ whole genome shotgun (WGS) entry which is preliminary data.</text>
</comment>
<reference evidence="2" key="1">
    <citation type="journal article" date="2014" name="Stand. Genomic Sci.">
        <title>Genome sequence of the exopolysaccharide-producing Salipiger mucosus type strain (DSM 16094(T)), a moderately halophilic member of the Roseobacter clade.</title>
        <authorList>
            <person name="Riedel T."/>
            <person name="Spring S."/>
            <person name="Fiebig A."/>
            <person name="Petersen J."/>
            <person name="Kyrpides N.C."/>
            <person name="Goker M."/>
            <person name="Klenk H.P."/>
        </authorList>
    </citation>
    <scope>NUCLEOTIDE SEQUENCE [LARGE SCALE GENOMIC DNA]</scope>
    <source>
        <strain evidence="2">DSM 16094</strain>
    </source>
</reference>
<dbReference type="HOGENOM" id="CLU_677732_0_0_5"/>
<keyword evidence="2" id="KW-1185">Reference proteome</keyword>
<gene>
    <name evidence="1" type="ORF">Salmuc_01843</name>
</gene>
<dbReference type="EMBL" id="APVH01000013">
    <property type="protein sequence ID" value="EPX84068.1"/>
    <property type="molecule type" value="Genomic_DNA"/>
</dbReference>
<dbReference type="RefSeq" id="WP_020038261.1">
    <property type="nucleotide sequence ID" value="NZ_KE557274.1"/>
</dbReference>
<dbReference type="Proteomes" id="UP000015347">
    <property type="component" value="Unassembled WGS sequence"/>
</dbReference>
<name>S9QWT8_9RHOB</name>
<organism evidence="1 2">
    <name type="scientific">Salipiger mucosus DSM 16094</name>
    <dbReference type="NCBI Taxonomy" id="1123237"/>
    <lineage>
        <taxon>Bacteria</taxon>
        <taxon>Pseudomonadati</taxon>
        <taxon>Pseudomonadota</taxon>
        <taxon>Alphaproteobacteria</taxon>
        <taxon>Rhodobacterales</taxon>
        <taxon>Roseobacteraceae</taxon>
        <taxon>Salipiger</taxon>
    </lineage>
</organism>
<protein>
    <submittedName>
        <fullName evidence="1">Uncharacterized protein</fullName>
    </submittedName>
</protein>
<dbReference type="AlphaFoldDB" id="S9QWT8"/>
<evidence type="ECO:0000313" key="2">
    <source>
        <dbReference type="Proteomes" id="UP000015347"/>
    </source>
</evidence>
<accession>S9QWT8</accession>
<evidence type="ECO:0000313" key="1">
    <source>
        <dbReference type="EMBL" id="EPX84068.1"/>
    </source>
</evidence>
<sequence length="406" mass="45142">MSDATNVFEREGFHTLAHVADTGRKGQISSIFEAEQEARIVVDFEEDHDAWDDDYDEIPVRETVQVGPGDIMFDLDDGRQAVLTRDQLAESTFRFSGDIEPGTRAVELSNHRVIAVGDMGDIVEYNAETGRLDARPVESPEYASLSFVDGNGDYVAPTFSARIASHFQSVIQKADDVDFDMFAFFDALSEGMHQRIEERDDVPQGVKHDVYLLNNAIEVAKAERDVGETVSAEPGQKALSADSWENALASLGPTFQLPGYNHTSALCPLSTMIPMMAAQDPAIVKTARQIYAPLTETPMEDVRVFQSTRGSEQMMAAEAPQATVRAHVQSYLENGQRLEIPEATHRAVSRVYAPQEMDLIEVEDMKVLFVSDEMGDALYFFPSNPELVDKADYAEEREREPAIRFG</sequence>
<proteinExistence type="predicted"/>